<sequence>MLIACLGFNTPKRNQPMSMQLSNCYFFMHTSTFSLVINAGSSSCSLACITMRCPVASTQVCNAQWLQEGTTALYIVLLTSFSAAETQTPSCVSHFSGEHLHTVYLTDSMCVIGVFV</sequence>
<evidence type="ECO:0000313" key="1">
    <source>
        <dbReference type="EMBL" id="CAE0826934.1"/>
    </source>
</evidence>
<accession>A0A7S4G6U1</accession>
<protein>
    <submittedName>
        <fullName evidence="1">Uncharacterized protein</fullName>
    </submittedName>
</protein>
<gene>
    <name evidence="1" type="ORF">EGYM00163_LOCUS38195</name>
</gene>
<proteinExistence type="predicted"/>
<reference evidence="1" key="1">
    <citation type="submission" date="2021-01" db="EMBL/GenBank/DDBJ databases">
        <authorList>
            <person name="Corre E."/>
            <person name="Pelletier E."/>
            <person name="Niang G."/>
            <person name="Scheremetjew M."/>
            <person name="Finn R."/>
            <person name="Kale V."/>
            <person name="Holt S."/>
            <person name="Cochrane G."/>
            <person name="Meng A."/>
            <person name="Brown T."/>
            <person name="Cohen L."/>
        </authorList>
    </citation>
    <scope>NUCLEOTIDE SEQUENCE</scope>
    <source>
        <strain evidence="1">CCMP1594</strain>
    </source>
</reference>
<name>A0A7S4G6U1_9EUGL</name>
<dbReference type="EMBL" id="HBJA01110713">
    <property type="protein sequence ID" value="CAE0826934.1"/>
    <property type="molecule type" value="Transcribed_RNA"/>
</dbReference>
<dbReference type="AlphaFoldDB" id="A0A7S4G6U1"/>
<organism evidence="1">
    <name type="scientific">Eutreptiella gymnastica</name>
    <dbReference type="NCBI Taxonomy" id="73025"/>
    <lineage>
        <taxon>Eukaryota</taxon>
        <taxon>Discoba</taxon>
        <taxon>Euglenozoa</taxon>
        <taxon>Euglenida</taxon>
        <taxon>Spirocuta</taxon>
        <taxon>Euglenophyceae</taxon>
        <taxon>Eutreptiales</taxon>
        <taxon>Eutreptiaceae</taxon>
        <taxon>Eutreptiella</taxon>
    </lineage>
</organism>